<gene>
    <name evidence="2" type="ORF">AFUS01_LOCUS46440</name>
</gene>
<feature type="compositionally biased region" description="Polar residues" evidence="1">
    <location>
        <begin position="496"/>
        <end position="544"/>
    </location>
</feature>
<keyword evidence="3" id="KW-1185">Reference proteome</keyword>
<name>A0A8J2LVE8_9HEXA</name>
<dbReference type="EMBL" id="CAJVCH010571365">
    <property type="protein sequence ID" value="CAG7837307.1"/>
    <property type="molecule type" value="Genomic_DNA"/>
</dbReference>
<feature type="region of interest" description="Disordered" evidence="1">
    <location>
        <begin position="482"/>
        <end position="544"/>
    </location>
</feature>
<evidence type="ECO:0000313" key="3">
    <source>
        <dbReference type="Proteomes" id="UP000708208"/>
    </source>
</evidence>
<organism evidence="2 3">
    <name type="scientific">Allacma fusca</name>
    <dbReference type="NCBI Taxonomy" id="39272"/>
    <lineage>
        <taxon>Eukaryota</taxon>
        <taxon>Metazoa</taxon>
        <taxon>Ecdysozoa</taxon>
        <taxon>Arthropoda</taxon>
        <taxon>Hexapoda</taxon>
        <taxon>Collembola</taxon>
        <taxon>Symphypleona</taxon>
        <taxon>Sminthuridae</taxon>
        <taxon>Allacma</taxon>
    </lineage>
</organism>
<comment type="caution">
    <text evidence="2">The sequence shown here is derived from an EMBL/GenBank/DDBJ whole genome shotgun (WGS) entry which is preliminary data.</text>
</comment>
<sequence>MPLPRRLGYSNYSPVIDCEYKPCFNDSVCCSAPKPFKDKYCEEQKIWRQVNCCRPKKSWRSICCPKWDKTEELCSRFRNTTNWNCVKDRNFRENNKTMLALTTHIPRTCLPRRDCPGLNYSMQGPVNHPPGYICQDYSLYIPTDRVLQHCQCKGNHRCKKVKRLPGRCYPCTRSCIPIGDECCDQCNPCQNPMPCNPCNAQVPCNNTGIAADIHNYCCQKAGCQPNQQCSDDSANFPGYDPCNEQNQDNNNVIGDASSPCPDYICNCGAVPCNGCCGMNEMQKLLEEFKHKWNYSDPRSGRRINRNPILGINTEPQGQIQLSQKENNNDCSAAGNEMGNTVCTQQADCDCATCRGREIRLNGNHYDNCTCGICQRRRGCCGFVSPKITDRKADRCKKLWFDNQREPCHVNPDNSDRTVLNVTNMNHEVLSSMECTNCVDCPCPTCCRKRQYARIKPYNCYANGLTNPAIELKKMYFVTDENNNASGDKAKGKRSKANSSNPGSDRTSGATSQSNSVTNYGSVTPTSDRSNNNIPRKTASQQQLQQNKINVDENQINYDDQDAANVEYFTGDCQRENPCRKSFGLDVTYRQQCNNDCCNDGCNDCCNDGCNNCSNGGCCPNDCCNNCCYPSCPCDPCQNQQCPCGPCPNQPCPCDPCETSMSNYPHLYPPTCRLRRRMHRCIPAATAMDDCCQDGGGCNGECDPNDYNTTVYRESFKRMRPTDDGCCNGRPRYRRGRMFDTGCQNYLLRSNTFGIFDNMFKPMGTPACKQCDEECMTRICHDKQCRMPFSMELRKIRWPVEDDGAPTCCCQCGMLDRYCNTCDQTV</sequence>
<reference evidence="2" key="1">
    <citation type="submission" date="2021-06" db="EMBL/GenBank/DDBJ databases">
        <authorList>
            <person name="Hodson N. C."/>
            <person name="Mongue J. A."/>
            <person name="Jaron S. K."/>
        </authorList>
    </citation>
    <scope>NUCLEOTIDE SEQUENCE</scope>
</reference>
<accession>A0A8J2LVE8</accession>
<protein>
    <submittedName>
        <fullName evidence="2">Uncharacterized protein</fullName>
    </submittedName>
</protein>
<dbReference type="Proteomes" id="UP000708208">
    <property type="component" value="Unassembled WGS sequence"/>
</dbReference>
<dbReference type="AlphaFoldDB" id="A0A8J2LVE8"/>
<proteinExistence type="predicted"/>
<evidence type="ECO:0000256" key="1">
    <source>
        <dbReference type="SAM" id="MobiDB-lite"/>
    </source>
</evidence>
<evidence type="ECO:0000313" key="2">
    <source>
        <dbReference type="EMBL" id="CAG7837307.1"/>
    </source>
</evidence>